<sequence length="87" mass="9199">MAELAMGRPRSNVACTRINHHCAAAVLAISVPPSTIVPRVGWPPCLAAAAGGFPVMHHHLSPPRAEPSRLEPSDRCTPLLCSVASER</sequence>
<reference evidence="1" key="1">
    <citation type="submission" date="2015-04" db="UniProtKB">
        <authorList>
            <consortium name="EnsemblPlants"/>
        </authorList>
    </citation>
    <scope>IDENTIFICATION</scope>
</reference>
<reference evidence="1" key="2">
    <citation type="submission" date="2018-05" db="EMBL/GenBank/DDBJ databases">
        <title>OgluRS3 (Oryza glumaepatula Reference Sequence Version 3).</title>
        <authorList>
            <person name="Zhang J."/>
            <person name="Kudrna D."/>
            <person name="Lee S."/>
            <person name="Talag J."/>
            <person name="Welchert J."/>
            <person name="Wing R.A."/>
        </authorList>
    </citation>
    <scope>NUCLEOTIDE SEQUENCE [LARGE SCALE GENOMIC DNA]</scope>
</reference>
<dbReference type="EnsemblPlants" id="OGLUM09G01600.1">
    <property type="protein sequence ID" value="OGLUM09G01600.1"/>
    <property type="gene ID" value="OGLUM09G01600"/>
</dbReference>
<dbReference type="AlphaFoldDB" id="A0A0E0AZP8"/>
<proteinExistence type="predicted"/>
<dbReference type="HOGENOM" id="CLU_2487075_0_0_1"/>
<evidence type="ECO:0000313" key="2">
    <source>
        <dbReference type="Proteomes" id="UP000026961"/>
    </source>
</evidence>
<organism evidence="1">
    <name type="scientific">Oryza glumipatula</name>
    <dbReference type="NCBI Taxonomy" id="40148"/>
    <lineage>
        <taxon>Eukaryota</taxon>
        <taxon>Viridiplantae</taxon>
        <taxon>Streptophyta</taxon>
        <taxon>Embryophyta</taxon>
        <taxon>Tracheophyta</taxon>
        <taxon>Spermatophyta</taxon>
        <taxon>Magnoliopsida</taxon>
        <taxon>Liliopsida</taxon>
        <taxon>Poales</taxon>
        <taxon>Poaceae</taxon>
        <taxon>BOP clade</taxon>
        <taxon>Oryzoideae</taxon>
        <taxon>Oryzeae</taxon>
        <taxon>Oryzinae</taxon>
        <taxon>Oryza</taxon>
    </lineage>
</organism>
<dbReference type="Gramene" id="OGLUM09G01600.1">
    <property type="protein sequence ID" value="OGLUM09G01600.1"/>
    <property type="gene ID" value="OGLUM09G01600"/>
</dbReference>
<protein>
    <submittedName>
        <fullName evidence="1">Uncharacterized protein</fullName>
    </submittedName>
</protein>
<keyword evidence="2" id="KW-1185">Reference proteome</keyword>
<evidence type="ECO:0000313" key="1">
    <source>
        <dbReference type="EnsemblPlants" id="OGLUM09G01600.1"/>
    </source>
</evidence>
<dbReference type="Proteomes" id="UP000026961">
    <property type="component" value="Chromosome 9"/>
</dbReference>
<accession>A0A0E0AZP8</accession>
<name>A0A0E0AZP8_9ORYZ</name>